<protein>
    <submittedName>
        <fullName evidence="1">Uncharacterized protein</fullName>
    </submittedName>
</protein>
<dbReference type="EMBL" id="JAJVDC020000192">
    <property type="protein sequence ID" value="KAL1619257.1"/>
    <property type="molecule type" value="Genomic_DNA"/>
</dbReference>
<sequence>MDSYVIETGSHSLSTMYTSTSLAMLALALRASAADYSAWAFGNMFTVGPVSDDNYITKATWSVVPPATPSGATMKDKSDPPFMSIWIGVSDSISDESTALVQPLLNWSPDQSSQGCSASATEWCVAASTYFASGQIMQPYVPVPSASQIDFEITTQSKTNVSQKVWIGGELVSQESDNPNYLPTYLYSSNECYQGTCGSLDGYTWSNISITLNAADNSFGSTVQLTGASGELTTADSGKTWTGSIKINKDKFPSSN</sequence>
<reference evidence="1 2" key="1">
    <citation type="submission" date="2024-02" db="EMBL/GenBank/DDBJ databases">
        <title>De novo assembly and annotation of 12 fungi associated with fruit tree decline syndrome in Ontario, Canada.</title>
        <authorList>
            <person name="Sulman M."/>
            <person name="Ellouze W."/>
            <person name="Ilyukhin E."/>
        </authorList>
    </citation>
    <scope>NUCLEOTIDE SEQUENCE [LARGE SCALE GENOMIC DNA]</scope>
    <source>
        <strain evidence="1 2">M1-105</strain>
    </source>
</reference>
<dbReference type="Proteomes" id="UP001521116">
    <property type="component" value="Unassembled WGS sequence"/>
</dbReference>
<name>A0ABR3SF21_9PEZI</name>
<gene>
    <name evidence="1" type="ORF">SLS56_010200</name>
</gene>
<organism evidence="1 2">
    <name type="scientific">Neofusicoccum ribis</name>
    <dbReference type="NCBI Taxonomy" id="45134"/>
    <lineage>
        <taxon>Eukaryota</taxon>
        <taxon>Fungi</taxon>
        <taxon>Dikarya</taxon>
        <taxon>Ascomycota</taxon>
        <taxon>Pezizomycotina</taxon>
        <taxon>Dothideomycetes</taxon>
        <taxon>Dothideomycetes incertae sedis</taxon>
        <taxon>Botryosphaeriales</taxon>
        <taxon>Botryosphaeriaceae</taxon>
        <taxon>Neofusicoccum</taxon>
    </lineage>
</organism>
<accession>A0ABR3SF21</accession>
<keyword evidence="2" id="KW-1185">Reference proteome</keyword>
<proteinExistence type="predicted"/>
<evidence type="ECO:0000313" key="2">
    <source>
        <dbReference type="Proteomes" id="UP001521116"/>
    </source>
</evidence>
<comment type="caution">
    <text evidence="1">The sequence shown here is derived from an EMBL/GenBank/DDBJ whole genome shotgun (WGS) entry which is preliminary data.</text>
</comment>
<evidence type="ECO:0000313" key="1">
    <source>
        <dbReference type="EMBL" id="KAL1619257.1"/>
    </source>
</evidence>